<evidence type="ECO:0000256" key="2">
    <source>
        <dbReference type="ARBA" id="ARBA00001946"/>
    </source>
</evidence>
<dbReference type="PROSITE" id="PS00893">
    <property type="entry name" value="NUDIX_BOX"/>
    <property type="match status" value="1"/>
</dbReference>
<dbReference type="HAMAP" id="MF_00298">
    <property type="entry name" value="Nudix_RppH"/>
    <property type="match status" value="1"/>
</dbReference>
<comment type="cofactor">
    <cofactor evidence="4">
        <name>a divalent metal cation</name>
        <dbReference type="ChEBI" id="CHEBI:60240"/>
    </cofactor>
</comment>
<evidence type="ECO:0000256" key="4">
    <source>
        <dbReference type="HAMAP-Rule" id="MF_00298"/>
    </source>
</evidence>
<dbReference type="AlphaFoldDB" id="A0AA97F784"/>
<organism evidence="6 7">
    <name type="scientific">Alterisphingorhabdus coralli</name>
    <dbReference type="NCBI Taxonomy" id="3071408"/>
    <lineage>
        <taxon>Bacteria</taxon>
        <taxon>Pseudomonadati</taxon>
        <taxon>Pseudomonadota</taxon>
        <taxon>Alphaproteobacteria</taxon>
        <taxon>Sphingomonadales</taxon>
        <taxon>Sphingomonadaceae</taxon>
        <taxon>Alterisphingorhabdus (ex Yan et al. 2024)</taxon>
    </lineage>
</organism>
<dbReference type="EC" id="3.6.1.-" evidence="4"/>
<sequence length="166" mass="18965">MSGRIVNGIDVDTLPYRPCAGIMLLNAKGLVFAGQRLDNPGSPAWQMPQGGIDKGEDPESAALRELGEETGISSDKVDIVTRTRDELFYDLPDELIGKIWKGKWRGQRQIWFLMRFLGQDSDINIATDHAEFSRWKWADPMQLPDMIVPFKRQLYRDVLKEFTSHL</sequence>
<dbReference type="NCBIfam" id="NF001938">
    <property type="entry name" value="PRK00714.1-5"/>
    <property type="match status" value="1"/>
</dbReference>
<dbReference type="PANTHER" id="PTHR11839">
    <property type="entry name" value="UDP/ADP-SUGAR PYROPHOSPHATASE"/>
    <property type="match status" value="1"/>
</dbReference>
<dbReference type="PRINTS" id="PR00502">
    <property type="entry name" value="NUDIXFAMILY"/>
</dbReference>
<dbReference type="PROSITE" id="PS51462">
    <property type="entry name" value="NUDIX"/>
    <property type="match status" value="1"/>
</dbReference>
<accession>A0AA97F784</accession>
<dbReference type="GO" id="GO:0008893">
    <property type="term" value="F:guanosine-3',5'-bis(diphosphate) 3'-diphosphatase activity"/>
    <property type="evidence" value="ECO:0007669"/>
    <property type="project" value="TreeGrafter"/>
</dbReference>
<feature type="short sequence motif" description="Nudix box" evidence="4">
    <location>
        <begin position="50"/>
        <end position="71"/>
    </location>
</feature>
<evidence type="ECO:0000256" key="3">
    <source>
        <dbReference type="ARBA" id="ARBA00022801"/>
    </source>
</evidence>
<comment type="cofactor">
    <cofactor evidence="2">
        <name>Mg(2+)</name>
        <dbReference type="ChEBI" id="CHEBI:18420"/>
    </cofactor>
</comment>
<protein>
    <recommendedName>
        <fullName evidence="4">RNA pyrophosphohydrolase</fullName>
        <ecNumber evidence="4">3.6.1.-</ecNumber>
    </recommendedName>
    <alternativeName>
        <fullName evidence="4">(Di)nucleoside polyphosphate hydrolase</fullName>
    </alternativeName>
</protein>
<dbReference type="GO" id="GO:0034432">
    <property type="term" value="F:bis(5'-adenosyl)-pentaphosphatase activity"/>
    <property type="evidence" value="ECO:0007669"/>
    <property type="project" value="TreeGrafter"/>
</dbReference>
<comment type="function">
    <text evidence="4">Accelerates the degradation of transcripts by removing pyrophosphate from the 5'-end of triphosphorylated RNA, leading to a more labile monophosphorylated state that can stimulate subsequent ribonuclease cleavage.</text>
</comment>
<dbReference type="PANTHER" id="PTHR11839:SF22">
    <property type="entry name" value="NUDIX HYDROLASE 26, CHLOROPLASTIC"/>
    <property type="match status" value="1"/>
</dbReference>
<dbReference type="Proteomes" id="UP001302429">
    <property type="component" value="Chromosome"/>
</dbReference>
<dbReference type="CDD" id="cd03671">
    <property type="entry name" value="NUDIX_Ap4A_hydrolase_plant_like"/>
    <property type="match status" value="1"/>
</dbReference>
<feature type="domain" description="Nudix hydrolase" evidence="5">
    <location>
        <begin position="15"/>
        <end position="160"/>
    </location>
</feature>
<dbReference type="GO" id="GO:0019693">
    <property type="term" value="P:ribose phosphate metabolic process"/>
    <property type="evidence" value="ECO:0007669"/>
    <property type="project" value="TreeGrafter"/>
</dbReference>
<dbReference type="InterPro" id="IPR015797">
    <property type="entry name" value="NUDIX_hydrolase-like_dom_sf"/>
</dbReference>
<gene>
    <name evidence="4" type="primary">rppH</name>
    <name evidence="4" type="synonym">nudH</name>
    <name evidence="6" type="ORF">RB602_07985</name>
</gene>
<dbReference type="EMBL" id="CP136594">
    <property type="protein sequence ID" value="WOE73810.1"/>
    <property type="molecule type" value="Genomic_DNA"/>
</dbReference>
<dbReference type="GO" id="GO:0006753">
    <property type="term" value="P:nucleoside phosphate metabolic process"/>
    <property type="evidence" value="ECO:0007669"/>
    <property type="project" value="TreeGrafter"/>
</dbReference>
<dbReference type="InterPro" id="IPR022927">
    <property type="entry name" value="RppH"/>
</dbReference>
<keyword evidence="7" id="KW-1185">Reference proteome</keyword>
<proteinExistence type="inferred from homology"/>
<dbReference type="InterPro" id="IPR000086">
    <property type="entry name" value="NUDIX_hydrolase_dom"/>
</dbReference>
<dbReference type="RefSeq" id="WP_317080035.1">
    <property type="nucleotide sequence ID" value="NZ_CP136594.1"/>
</dbReference>
<dbReference type="KEGG" id="acoa:RB602_07985"/>
<evidence type="ECO:0000259" key="5">
    <source>
        <dbReference type="PROSITE" id="PS51462"/>
    </source>
</evidence>
<evidence type="ECO:0000313" key="6">
    <source>
        <dbReference type="EMBL" id="WOE73810.1"/>
    </source>
</evidence>
<name>A0AA97F784_9SPHN</name>
<dbReference type="Gene3D" id="3.90.79.10">
    <property type="entry name" value="Nucleoside Triphosphate Pyrophosphohydrolase"/>
    <property type="match status" value="1"/>
</dbReference>
<dbReference type="SUPFAM" id="SSF55811">
    <property type="entry name" value="Nudix"/>
    <property type="match status" value="1"/>
</dbReference>
<comment type="similarity">
    <text evidence="4">Belongs to the Nudix hydrolase family. RppH subfamily.</text>
</comment>
<evidence type="ECO:0000313" key="7">
    <source>
        <dbReference type="Proteomes" id="UP001302429"/>
    </source>
</evidence>
<dbReference type="InterPro" id="IPR020476">
    <property type="entry name" value="Nudix_hydrolase"/>
</dbReference>
<evidence type="ECO:0000256" key="1">
    <source>
        <dbReference type="ARBA" id="ARBA00001936"/>
    </source>
</evidence>
<reference evidence="6 7" key="1">
    <citation type="submission" date="2023-10" db="EMBL/GenBank/DDBJ databases">
        <title>Complete genome sequence of a Sphingomonadaceae bacterium.</title>
        <authorList>
            <person name="Yan C."/>
        </authorList>
    </citation>
    <scope>NUCLEOTIDE SEQUENCE [LARGE SCALE GENOMIC DNA]</scope>
    <source>
        <strain evidence="6 7">SCSIO 66989</strain>
    </source>
</reference>
<comment type="cofactor">
    <cofactor evidence="1">
        <name>Mn(2+)</name>
        <dbReference type="ChEBI" id="CHEBI:29035"/>
    </cofactor>
</comment>
<dbReference type="InterPro" id="IPR020084">
    <property type="entry name" value="NUDIX_hydrolase_CS"/>
</dbReference>
<dbReference type="Pfam" id="PF00293">
    <property type="entry name" value="NUDIX"/>
    <property type="match status" value="1"/>
</dbReference>
<keyword evidence="3 4" id="KW-0378">Hydrolase</keyword>